<evidence type="ECO:0000313" key="10">
    <source>
        <dbReference type="Proteomes" id="UP000013827"/>
    </source>
</evidence>
<keyword evidence="7" id="KW-1208">Phospholipid metabolism</keyword>
<keyword evidence="2" id="KW-0808">Transferase</keyword>
<name>A0A0D3JQH8_EMIH1</name>
<evidence type="ECO:0000256" key="6">
    <source>
        <dbReference type="ARBA" id="ARBA00023136"/>
    </source>
</evidence>
<dbReference type="RefSeq" id="XP_005778192.1">
    <property type="nucleotide sequence ID" value="XM_005778135.1"/>
</dbReference>
<dbReference type="PANTHER" id="PTHR15362">
    <property type="entry name" value="PHOSPHATIDYLINOSITOL SYNTHASE"/>
    <property type="match status" value="1"/>
</dbReference>
<proteinExistence type="predicted"/>
<dbReference type="Proteomes" id="UP000013827">
    <property type="component" value="Unassembled WGS sequence"/>
</dbReference>
<dbReference type="GO" id="GO:0016020">
    <property type="term" value="C:membrane"/>
    <property type="evidence" value="ECO:0007669"/>
    <property type="project" value="UniProtKB-SubCell"/>
</dbReference>
<evidence type="ECO:0000256" key="5">
    <source>
        <dbReference type="ARBA" id="ARBA00023098"/>
    </source>
</evidence>
<protein>
    <recommendedName>
        <fullName evidence="11">CDP-diacylglycerol--inositol 3-phosphatidyltransferase</fullName>
    </recommendedName>
</protein>
<keyword evidence="10" id="KW-1185">Reference proteome</keyword>
<dbReference type="EnsemblProtists" id="EOD25763">
    <property type="protein sequence ID" value="EOD25763"/>
    <property type="gene ID" value="EMIHUDRAFT_450370"/>
</dbReference>
<dbReference type="InterPro" id="IPR000462">
    <property type="entry name" value="CDP-OH_P_trans"/>
</dbReference>
<dbReference type="KEGG" id="ehx:EMIHUDRAFT_450370"/>
<dbReference type="GeneID" id="17271309"/>
<evidence type="ECO:0000256" key="2">
    <source>
        <dbReference type="ARBA" id="ARBA00022679"/>
    </source>
</evidence>
<keyword evidence="5" id="KW-0443">Lipid metabolism</keyword>
<dbReference type="Pfam" id="PF01066">
    <property type="entry name" value="CDP-OH_P_transf"/>
    <property type="match status" value="1"/>
</dbReference>
<dbReference type="AlphaFoldDB" id="A0A0D3JQH8"/>
<accession>A0A0D3JQH8</accession>
<keyword evidence="4 8" id="KW-1133">Transmembrane helix</keyword>
<comment type="subcellular location">
    <subcellularLocation>
        <location evidence="1">Membrane</location>
        <topology evidence="1">Multi-pass membrane protein</topology>
    </subcellularLocation>
</comment>
<dbReference type="GO" id="GO:0003881">
    <property type="term" value="F:CDP-diacylglycerol-inositol 3-phosphatidyltransferase activity"/>
    <property type="evidence" value="ECO:0007669"/>
    <property type="project" value="TreeGrafter"/>
</dbReference>
<dbReference type="HOGENOM" id="CLU_067602_0_0_1"/>
<evidence type="ECO:0000256" key="8">
    <source>
        <dbReference type="SAM" id="Phobius"/>
    </source>
</evidence>
<keyword evidence="6 8" id="KW-0472">Membrane</keyword>
<evidence type="ECO:0000313" key="9">
    <source>
        <dbReference type="EnsemblProtists" id="EOD25763"/>
    </source>
</evidence>
<keyword evidence="3 8" id="KW-0812">Transmembrane</keyword>
<dbReference type="PANTHER" id="PTHR15362:SF4">
    <property type="entry name" value="CDP-DIACYLGLYCEROL--INOSITOL 3-PHOSPHATIDYLTRANSFERASE"/>
    <property type="match status" value="1"/>
</dbReference>
<dbReference type="InterPro" id="IPR043130">
    <property type="entry name" value="CDP-OH_PTrfase_TM_dom"/>
</dbReference>
<dbReference type="eggNOG" id="KOG3240">
    <property type="taxonomic scope" value="Eukaryota"/>
</dbReference>
<feature type="transmembrane region" description="Helical" evidence="8">
    <location>
        <begin position="7"/>
        <end position="30"/>
    </location>
</feature>
<reference evidence="10" key="1">
    <citation type="journal article" date="2013" name="Nature">
        <title>Pan genome of the phytoplankton Emiliania underpins its global distribution.</title>
        <authorList>
            <person name="Read B.A."/>
            <person name="Kegel J."/>
            <person name="Klute M.J."/>
            <person name="Kuo A."/>
            <person name="Lefebvre S.C."/>
            <person name="Maumus F."/>
            <person name="Mayer C."/>
            <person name="Miller J."/>
            <person name="Monier A."/>
            <person name="Salamov A."/>
            <person name="Young J."/>
            <person name="Aguilar M."/>
            <person name="Claverie J.M."/>
            <person name="Frickenhaus S."/>
            <person name="Gonzalez K."/>
            <person name="Herman E.K."/>
            <person name="Lin Y.C."/>
            <person name="Napier J."/>
            <person name="Ogata H."/>
            <person name="Sarno A.F."/>
            <person name="Shmutz J."/>
            <person name="Schroeder D."/>
            <person name="de Vargas C."/>
            <person name="Verret F."/>
            <person name="von Dassow P."/>
            <person name="Valentin K."/>
            <person name="Van de Peer Y."/>
            <person name="Wheeler G."/>
            <person name="Dacks J.B."/>
            <person name="Delwiche C.F."/>
            <person name="Dyhrman S.T."/>
            <person name="Glockner G."/>
            <person name="John U."/>
            <person name="Richards T."/>
            <person name="Worden A.Z."/>
            <person name="Zhang X."/>
            <person name="Grigoriev I.V."/>
            <person name="Allen A.E."/>
            <person name="Bidle K."/>
            <person name="Borodovsky M."/>
            <person name="Bowler C."/>
            <person name="Brownlee C."/>
            <person name="Cock J.M."/>
            <person name="Elias M."/>
            <person name="Gladyshev V.N."/>
            <person name="Groth M."/>
            <person name="Guda C."/>
            <person name="Hadaegh A."/>
            <person name="Iglesias-Rodriguez M.D."/>
            <person name="Jenkins J."/>
            <person name="Jones B.M."/>
            <person name="Lawson T."/>
            <person name="Leese F."/>
            <person name="Lindquist E."/>
            <person name="Lobanov A."/>
            <person name="Lomsadze A."/>
            <person name="Malik S.B."/>
            <person name="Marsh M.E."/>
            <person name="Mackinder L."/>
            <person name="Mock T."/>
            <person name="Mueller-Roeber B."/>
            <person name="Pagarete A."/>
            <person name="Parker M."/>
            <person name="Probert I."/>
            <person name="Quesneville H."/>
            <person name="Raines C."/>
            <person name="Rensing S.A."/>
            <person name="Riano-Pachon D.M."/>
            <person name="Richier S."/>
            <person name="Rokitta S."/>
            <person name="Shiraiwa Y."/>
            <person name="Soanes D.M."/>
            <person name="van der Giezen M."/>
            <person name="Wahlund T.M."/>
            <person name="Williams B."/>
            <person name="Wilson W."/>
            <person name="Wolfe G."/>
            <person name="Wurch L.L."/>
        </authorList>
    </citation>
    <scope>NUCLEOTIDE SEQUENCE</scope>
</reference>
<organism evidence="9 10">
    <name type="scientific">Emiliania huxleyi (strain CCMP1516)</name>
    <dbReference type="NCBI Taxonomy" id="280463"/>
    <lineage>
        <taxon>Eukaryota</taxon>
        <taxon>Haptista</taxon>
        <taxon>Haptophyta</taxon>
        <taxon>Prymnesiophyceae</taxon>
        <taxon>Isochrysidales</taxon>
        <taxon>Noelaerhabdaceae</taxon>
        <taxon>Emiliania</taxon>
    </lineage>
</organism>
<sequence>MPRSWPVLLWAPNVIGYVRIVLTFVGYHYAMHDWRLTVGTYGLDAADGLAARLLGQSSTFGAVLDMTPAPPALLPEAVTAGGLGGGSWSQPCVCACAVLCALVTLDMFSHWYHMYASLKLGLGSHKESTRSNALRRSALAAANECENALLRFYYKKPVLFVACAGTEFWYVAMYAAHFADAADYAGLVLRATLPIMLFKQVCNAVQLGVAMRLILEYDEQERQKAEKAA</sequence>
<evidence type="ECO:0000256" key="3">
    <source>
        <dbReference type="ARBA" id="ARBA00022692"/>
    </source>
</evidence>
<evidence type="ECO:0008006" key="11">
    <source>
        <dbReference type="Google" id="ProtNLM"/>
    </source>
</evidence>
<evidence type="ECO:0000256" key="1">
    <source>
        <dbReference type="ARBA" id="ARBA00004141"/>
    </source>
</evidence>
<dbReference type="GO" id="GO:0005794">
    <property type="term" value="C:Golgi apparatus"/>
    <property type="evidence" value="ECO:0007669"/>
    <property type="project" value="TreeGrafter"/>
</dbReference>
<dbReference type="GO" id="GO:0006661">
    <property type="term" value="P:phosphatidylinositol biosynthetic process"/>
    <property type="evidence" value="ECO:0007669"/>
    <property type="project" value="TreeGrafter"/>
</dbReference>
<reference evidence="9" key="2">
    <citation type="submission" date="2024-10" db="UniProtKB">
        <authorList>
            <consortium name="EnsemblProtists"/>
        </authorList>
    </citation>
    <scope>IDENTIFICATION</scope>
</reference>
<evidence type="ECO:0000256" key="7">
    <source>
        <dbReference type="ARBA" id="ARBA00023264"/>
    </source>
</evidence>
<evidence type="ECO:0000256" key="4">
    <source>
        <dbReference type="ARBA" id="ARBA00022989"/>
    </source>
</evidence>
<dbReference type="STRING" id="2903.R1CRW9"/>
<dbReference type="OMA" id="HTENLMN"/>
<dbReference type="Gene3D" id="1.20.120.1760">
    <property type="match status" value="1"/>
</dbReference>
<dbReference type="PaxDb" id="2903-EOD25763"/>